<dbReference type="Gene3D" id="3.30.70.100">
    <property type="match status" value="1"/>
</dbReference>
<feature type="chain" id="PRO_5046236696" description="ABM domain-containing protein" evidence="1">
    <location>
        <begin position="23"/>
        <end position="157"/>
    </location>
</feature>
<gene>
    <name evidence="3" type="ORF">SNE35_31445</name>
</gene>
<dbReference type="InterPro" id="IPR007138">
    <property type="entry name" value="ABM_dom"/>
</dbReference>
<dbReference type="RefSeq" id="WP_320427021.1">
    <property type="nucleotide sequence ID" value="NZ_JAXCLA010000013.1"/>
</dbReference>
<dbReference type="Proteomes" id="UP001285263">
    <property type="component" value="Unassembled WGS sequence"/>
</dbReference>
<protein>
    <recommendedName>
        <fullName evidence="2">ABM domain-containing protein</fullName>
    </recommendedName>
</protein>
<accession>A0ABU5DU15</accession>
<keyword evidence="1" id="KW-0732">Signal</keyword>
<dbReference type="Pfam" id="PF03992">
    <property type="entry name" value="ABM"/>
    <property type="match status" value="1"/>
</dbReference>
<dbReference type="SUPFAM" id="SSF54909">
    <property type="entry name" value="Dimeric alpha+beta barrel"/>
    <property type="match status" value="1"/>
</dbReference>
<dbReference type="EMBL" id="JAXCLA010000013">
    <property type="protein sequence ID" value="MDY0749054.1"/>
    <property type="molecule type" value="Genomic_DNA"/>
</dbReference>
<comment type="caution">
    <text evidence="3">The sequence shown here is derived from an EMBL/GenBank/DDBJ whole genome shotgun (WGS) entry which is preliminary data.</text>
</comment>
<dbReference type="InterPro" id="IPR006311">
    <property type="entry name" value="TAT_signal"/>
</dbReference>
<dbReference type="PROSITE" id="PS51318">
    <property type="entry name" value="TAT"/>
    <property type="match status" value="1"/>
</dbReference>
<keyword evidence="4" id="KW-1185">Reference proteome</keyword>
<feature type="signal peptide" evidence="1">
    <location>
        <begin position="1"/>
        <end position="22"/>
    </location>
</feature>
<name>A0ABU5DU15_9BURK</name>
<sequence>MTLSQHLSRRGLARVAIGAALAAPSLPEALAATADASPRSGVSFIVYLPIRPEQRERTRQMMFELYRAMTVEPDFVHAWIHEDLNDPNMIVNYETWECSHEDFVEHRLTRAYRQPLEAALPELLSAERRVILLKTLSAYPVRRYPAHALAKLERQTA</sequence>
<evidence type="ECO:0000313" key="3">
    <source>
        <dbReference type="EMBL" id="MDY0749054.1"/>
    </source>
</evidence>
<feature type="domain" description="ABM" evidence="2">
    <location>
        <begin position="45"/>
        <end position="114"/>
    </location>
</feature>
<evidence type="ECO:0000259" key="2">
    <source>
        <dbReference type="Pfam" id="PF03992"/>
    </source>
</evidence>
<organism evidence="3 4">
    <name type="scientific">Roseateles agri</name>
    <dbReference type="NCBI Taxonomy" id="3098619"/>
    <lineage>
        <taxon>Bacteria</taxon>
        <taxon>Pseudomonadati</taxon>
        <taxon>Pseudomonadota</taxon>
        <taxon>Betaproteobacteria</taxon>
        <taxon>Burkholderiales</taxon>
        <taxon>Sphaerotilaceae</taxon>
        <taxon>Roseateles</taxon>
    </lineage>
</organism>
<dbReference type="InterPro" id="IPR011008">
    <property type="entry name" value="Dimeric_a/b-barrel"/>
</dbReference>
<evidence type="ECO:0000256" key="1">
    <source>
        <dbReference type="SAM" id="SignalP"/>
    </source>
</evidence>
<proteinExistence type="predicted"/>
<reference evidence="3 4" key="1">
    <citation type="submission" date="2023-11" db="EMBL/GenBank/DDBJ databases">
        <title>Paucibacter sp. nov., isolated from fresh soil in Korea.</title>
        <authorList>
            <person name="Le N.T.T."/>
        </authorList>
    </citation>
    <scope>NUCLEOTIDE SEQUENCE [LARGE SCALE GENOMIC DNA]</scope>
    <source>
        <strain evidence="3 4">R3-3</strain>
    </source>
</reference>
<evidence type="ECO:0000313" key="4">
    <source>
        <dbReference type="Proteomes" id="UP001285263"/>
    </source>
</evidence>